<feature type="chain" id="PRO_5011637673" evidence="4">
    <location>
        <begin position="27"/>
        <end position="515"/>
    </location>
</feature>
<dbReference type="PROSITE" id="PS01040">
    <property type="entry name" value="SBP_BACTERIAL_5"/>
    <property type="match status" value="1"/>
</dbReference>
<dbReference type="Proteomes" id="UP000198994">
    <property type="component" value="Unassembled WGS sequence"/>
</dbReference>
<evidence type="ECO:0000313" key="6">
    <source>
        <dbReference type="EMBL" id="SDE38846.1"/>
    </source>
</evidence>
<sequence>MSGFKRRRLIQSALAAAVLGASGLSAAPARSGGTLRAGLGGAHRSDSWDSRTHSDVFMVAAAQGAVFDTLTEVAADGSLRGELATGWDASADARIWTVTLREGVSFHNGKPFTAEDVIASLRLHLDPNAASGARPLVASIAAMDRLSDHRIRFTLAEGNADFPYLLADYHLLIYPAGQIAEAMARGIGTGLYRVEHFEPGVRFLGRRVAGHYKDGQAGWFDELHFTAMNDGAARVAALRGGQVDAINSVAPQRVARLRAEPSLRLQEIAGNRYYGFAMQTGASPFDALHVRKAMKHAIDRQALLDEVLLGHGRLGADSPIGPANQYDAALAPVPYDPDRARYHLRQAGLSQLTLPLSVSEAAFDGAPAAAERFRSSAAAAGITLDVIHERPEGYWSEVWRNRPLCACAWSGRVTEDWMFSTALQHGAPWNDTQWGMAQSPRFQALLTEARSELDSARRRALYGEMQQILRDEGGLLVPVFANHLQAVSDRIAAPAIIGNLWSMDNARFAERWWRA</sequence>
<keyword evidence="3 4" id="KW-0732">Signal</keyword>
<dbReference type="CDD" id="cd08503">
    <property type="entry name" value="PBP2_NikA_DppA_OppA_like_17"/>
    <property type="match status" value="1"/>
</dbReference>
<dbReference type="InterPro" id="IPR000914">
    <property type="entry name" value="SBP_5_dom"/>
</dbReference>
<dbReference type="OrthoDB" id="9803988at2"/>
<evidence type="ECO:0000256" key="2">
    <source>
        <dbReference type="ARBA" id="ARBA00005695"/>
    </source>
</evidence>
<dbReference type="GO" id="GO:1904680">
    <property type="term" value="F:peptide transmembrane transporter activity"/>
    <property type="evidence" value="ECO:0007669"/>
    <property type="project" value="TreeGrafter"/>
</dbReference>
<dbReference type="STRING" id="282683.SAMN04488105_103153"/>
<reference evidence="7" key="1">
    <citation type="submission" date="2016-10" db="EMBL/GenBank/DDBJ databases">
        <authorList>
            <person name="Varghese N."/>
            <person name="Submissions S."/>
        </authorList>
    </citation>
    <scope>NUCLEOTIDE SEQUENCE [LARGE SCALE GENOMIC DNA]</scope>
    <source>
        <strain evidence="7">DSM 10146</strain>
    </source>
</reference>
<dbReference type="InterPro" id="IPR039424">
    <property type="entry name" value="SBP_5"/>
</dbReference>
<dbReference type="InterPro" id="IPR030678">
    <property type="entry name" value="Peptide/Ni-bd"/>
</dbReference>
<dbReference type="PIRSF" id="PIRSF002741">
    <property type="entry name" value="MppA"/>
    <property type="match status" value="1"/>
</dbReference>
<evidence type="ECO:0000256" key="1">
    <source>
        <dbReference type="ARBA" id="ARBA00004418"/>
    </source>
</evidence>
<accession>A0A1G7CJJ3</accession>
<proteinExistence type="inferred from homology"/>
<dbReference type="Gene3D" id="3.90.76.10">
    <property type="entry name" value="Dipeptide-binding Protein, Domain 1"/>
    <property type="match status" value="1"/>
</dbReference>
<evidence type="ECO:0000256" key="3">
    <source>
        <dbReference type="ARBA" id="ARBA00022729"/>
    </source>
</evidence>
<dbReference type="Gene3D" id="3.10.105.10">
    <property type="entry name" value="Dipeptide-binding Protein, Domain 3"/>
    <property type="match status" value="1"/>
</dbReference>
<dbReference type="EMBL" id="FNAV01000003">
    <property type="protein sequence ID" value="SDE38846.1"/>
    <property type="molecule type" value="Genomic_DNA"/>
</dbReference>
<dbReference type="Pfam" id="PF00496">
    <property type="entry name" value="SBP_bac_5"/>
    <property type="match status" value="1"/>
</dbReference>
<evidence type="ECO:0000256" key="4">
    <source>
        <dbReference type="SAM" id="SignalP"/>
    </source>
</evidence>
<protein>
    <submittedName>
        <fullName evidence="6">Peptide/nickel transport system substrate-binding protein</fullName>
    </submittedName>
</protein>
<dbReference type="RefSeq" id="WP_089956258.1">
    <property type="nucleotide sequence ID" value="NZ_FNAV01000003.1"/>
</dbReference>
<gene>
    <name evidence="6" type="ORF">SAMN04488105_103153</name>
</gene>
<dbReference type="Gene3D" id="3.40.190.10">
    <property type="entry name" value="Periplasmic binding protein-like II"/>
    <property type="match status" value="1"/>
</dbReference>
<comment type="similarity">
    <text evidence="2">Belongs to the bacterial solute-binding protein 5 family.</text>
</comment>
<keyword evidence="7" id="KW-1185">Reference proteome</keyword>
<evidence type="ECO:0000259" key="5">
    <source>
        <dbReference type="Pfam" id="PF00496"/>
    </source>
</evidence>
<dbReference type="PANTHER" id="PTHR30290">
    <property type="entry name" value="PERIPLASMIC BINDING COMPONENT OF ABC TRANSPORTER"/>
    <property type="match status" value="1"/>
</dbReference>
<dbReference type="InterPro" id="IPR023765">
    <property type="entry name" value="SBP_5_CS"/>
</dbReference>
<dbReference type="AlphaFoldDB" id="A0A1G7CJJ3"/>
<feature type="domain" description="Solute-binding protein family 5" evidence="5">
    <location>
        <begin position="80"/>
        <end position="430"/>
    </location>
</feature>
<dbReference type="InterPro" id="IPR006311">
    <property type="entry name" value="TAT_signal"/>
</dbReference>
<organism evidence="6 7">
    <name type="scientific">Salipiger thiooxidans</name>
    <dbReference type="NCBI Taxonomy" id="282683"/>
    <lineage>
        <taxon>Bacteria</taxon>
        <taxon>Pseudomonadati</taxon>
        <taxon>Pseudomonadota</taxon>
        <taxon>Alphaproteobacteria</taxon>
        <taxon>Rhodobacterales</taxon>
        <taxon>Roseobacteraceae</taxon>
        <taxon>Salipiger</taxon>
    </lineage>
</organism>
<evidence type="ECO:0000313" key="7">
    <source>
        <dbReference type="Proteomes" id="UP000198994"/>
    </source>
</evidence>
<dbReference type="SUPFAM" id="SSF53850">
    <property type="entry name" value="Periplasmic binding protein-like II"/>
    <property type="match status" value="1"/>
</dbReference>
<dbReference type="GO" id="GO:0043190">
    <property type="term" value="C:ATP-binding cassette (ABC) transporter complex"/>
    <property type="evidence" value="ECO:0007669"/>
    <property type="project" value="InterPro"/>
</dbReference>
<dbReference type="GO" id="GO:0015833">
    <property type="term" value="P:peptide transport"/>
    <property type="evidence" value="ECO:0007669"/>
    <property type="project" value="TreeGrafter"/>
</dbReference>
<feature type="signal peptide" evidence="4">
    <location>
        <begin position="1"/>
        <end position="26"/>
    </location>
</feature>
<dbReference type="GO" id="GO:0030288">
    <property type="term" value="C:outer membrane-bounded periplasmic space"/>
    <property type="evidence" value="ECO:0007669"/>
    <property type="project" value="UniProtKB-ARBA"/>
</dbReference>
<dbReference type="PROSITE" id="PS51318">
    <property type="entry name" value="TAT"/>
    <property type="match status" value="1"/>
</dbReference>
<comment type="subcellular location">
    <subcellularLocation>
        <location evidence="1">Periplasm</location>
    </subcellularLocation>
</comment>
<name>A0A1G7CJJ3_9RHOB</name>